<evidence type="ECO:0000313" key="2">
    <source>
        <dbReference type="Proteomes" id="UP000664545"/>
    </source>
</evidence>
<reference evidence="1" key="1">
    <citation type="submission" date="2021-02" db="EMBL/GenBank/DDBJ databases">
        <title>Abyssanaerobacter marinus gen.nov., sp., nov, anaerobic bacterium isolated from the Onnuri vent field of Indian Ocean and suggestion of Mogibacteriaceae fam. nov., and proposal of reclassification of ambiguous this family's genus member.</title>
        <authorList>
            <person name="Kim Y.J."/>
            <person name="Yang J.-A."/>
        </authorList>
    </citation>
    <scope>NUCLEOTIDE SEQUENCE</scope>
    <source>
        <strain evidence="1">DSM 2634</strain>
    </source>
</reference>
<name>A0A939D8B9_CLOAM</name>
<evidence type="ECO:0000313" key="1">
    <source>
        <dbReference type="EMBL" id="MBN7772955.1"/>
    </source>
</evidence>
<keyword evidence="2" id="KW-1185">Reference proteome</keyword>
<sequence length="180" mass="20857">MDIRSFQIKIDKKEAEHMALDKGGFLWNAVFSDRNLTKMKRHFIEFKLMTFEATYQPTWIERYFKHKTGTRKQLITMLANGSTGSVAWVDSLPEVVTIEDVEDDDIQLSDQEEDLLIKRGKKIATQVIHRHIGGVPNLELMEIESVFRPYWIAFYGEVIVGNKVRYKPIAADGCGTFRTR</sequence>
<protein>
    <submittedName>
        <fullName evidence="1">Uncharacterized protein</fullName>
    </submittedName>
</protein>
<gene>
    <name evidence="1" type="ORF">JYB65_06220</name>
</gene>
<organism evidence="1 2">
    <name type="scientific">Clostridium aminobutyricum</name>
    <dbReference type="NCBI Taxonomy" id="33953"/>
    <lineage>
        <taxon>Bacteria</taxon>
        <taxon>Bacillati</taxon>
        <taxon>Bacillota</taxon>
        <taxon>Clostridia</taxon>
        <taxon>Eubacteriales</taxon>
        <taxon>Clostridiaceae</taxon>
        <taxon>Clostridium</taxon>
    </lineage>
</organism>
<dbReference type="Proteomes" id="UP000664545">
    <property type="component" value="Unassembled WGS sequence"/>
</dbReference>
<dbReference type="AlphaFoldDB" id="A0A939D8B9"/>
<proteinExistence type="predicted"/>
<dbReference type="RefSeq" id="WP_206581719.1">
    <property type="nucleotide sequence ID" value="NZ_JAFJZZ010000001.1"/>
</dbReference>
<comment type="caution">
    <text evidence="1">The sequence shown here is derived from an EMBL/GenBank/DDBJ whole genome shotgun (WGS) entry which is preliminary data.</text>
</comment>
<accession>A0A939D8B9</accession>
<dbReference type="EMBL" id="JAFJZZ010000001">
    <property type="protein sequence ID" value="MBN7772955.1"/>
    <property type="molecule type" value="Genomic_DNA"/>
</dbReference>